<proteinExistence type="predicted"/>
<dbReference type="EMBL" id="JANSHE010004128">
    <property type="protein sequence ID" value="KAJ2980632.1"/>
    <property type="molecule type" value="Genomic_DNA"/>
</dbReference>
<organism evidence="1 2">
    <name type="scientific">Trametes sanguinea</name>
    <dbReference type="NCBI Taxonomy" id="158606"/>
    <lineage>
        <taxon>Eukaryota</taxon>
        <taxon>Fungi</taxon>
        <taxon>Dikarya</taxon>
        <taxon>Basidiomycota</taxon>
        <taxon>Agaricomycotina</taxon>
        <taxon>Agaricomycetes</taxon>
        <taxon>Polyporales</taxon>
        <taxon>Polyporaceae</taxon>
        <taxon>Trametes</taxon>
    </lineage>
</organism>
<reference evidence="1" key="1">
    <citation type="submission" date="2022-08" db="EMBL/GenBank/DDBJ databases">
        <title>Genome Sequence of Pycnoporus sanguineus.</title>
        <authorList>
            <person name="Buettner E."/>
        </authorList>
    </citation>
    <scope>NUCLEOTIDE SEQUENCE</scope>
    <source>
        <strain evidence="1">CG-C14</strain>
    </source>
</reference>
<evidence type="ECO:0000313" key="2">
    <source>
        <dbReference type="Proteomes" id="UP001144978"/>
    </source>
</evidence>
<accession>A0ACC1NMT8</accession>
<keyword evidence="2" id="KW-1185">Reference proteome</keyword>
<comment type="caution">
    <text evidence="1">The sequence shown here is derived from an EMBL/GenBank/DDBJ whole genome shotgun (WGS) entry which is preliminary data.</text>
</comment>
<evidence type="ECO:0000313" key="1">
    <source>
        <dbReference type="EMBL" id="KAJ2980632.1"/>
    </source>
</evidence>
<dbReference type="Proteomes" id="UP001144978">
    <property type="component" value="Unassembled WGS sequence"/>
</dbReference>
<sequence length="82" mass="8553">MTSSLPPLAQALSGALGSAAANSISYPLDLAATKLQTTTSRSSRLRGFRGILYVLRYVLRTEGFAGLYDGLGADTASTLISK</sequence>
<protein>
    <submittedName>
        <fullName evidence="1">Uncharacterized protein</fullName>
    </submittedName>
</protein>
<gene>
    <name evidence="1" type="ORF">NUW54_g10978</name>
</gene>
<name>A0ACC1NMT8_9APHY</name>